<dbReference type="EMBL" id="FRCF01000002">
    <property type="protein sequence ID" value="SHL52515.1"/>
    <property type="molecule type" value="Genomic_DNA"/>
</dbReference>
<evidence type="ECO:0000256" key="1">
    <source>
        <dbReference type="ARBA" id="ARBA00001974"/>
    </source>
</evidence>
<name>A0A1M7BBV8_9BACL</name>
<dbReference type="GO" id="GO:0016491">
    <property type="term" value="F:oxidoreductase activity"/>
    <property type="evidence" value="ECO:0007669"/>
    <property type="project" value="UniProtKB-KW"/>
</dbReference>
<proteinExistence type="predicted"/>
<organism evidence="4 5">
    <name type="scientific">Lacicoccus alkaliphilus DSM 16010</name>
    <dbReference type="NCBI Taxonomy" id="1123231"/>
    <lineage>
        <taxon>Bacteria</taxon>
        <taxon>Bacillati</taxon>
        <taxon>Bacillota</taxon>
        <taxon>Bacilli</taxon>
        <taxon>Bacillales</taxon>
        <taxon>Salinicoccaceae</taxon>
        <taxon>Lacicoccus</taxon>
    </lineage>
</organism>
<dbReference type="SUPFAM" id="SSF51905">
    <property type="entry name" value="FAD/NAD(P)-binding domain"/>
    <property type="match status" value="1"/>
</dbReference>
<sequence>MGSPAEMKYHETIIIGAGPCGLAAAVELEINDMDYLVLEEFNIVNAIYNYPTHQTFFSSSGKLAIGDLPFIIEAGRPARNQALVYYREVVRHYGLNINVYEKVTSGRKTSEGFIIDTLKSRYSCKYLIIATGYYGQPNKLKVPGGDKEKVSHYFKEAHPYFNRHVLVVGGRNSSADAAIELEKAGAHVTVIYRGQDYSKSIKPWVLPHLKSLGDHGKIDYRFNTDLLEIKEENAVIRTGPEMTVLRNDFVLAMTGYHPDYDFLRSFGIGLTERGESFIPVYDPATMETDVENLYIAGVIAAGDDANTIFIENGRFHGRKIIPDIIKKSVSARGD</sequence>
<dbReference type="STRING" id="1123231.SAMN02745189_00403"/>
<dbReference type="Pfam" id="PF13738">
    <property type="entry name" value="Pyr_redox_3"/>
    <property type="match status" value="1"/>
</dbReference>
<dbReference type="NCBIfam" id="TIGR04018">
    <property type="entry name" value="Bthiol_YpdA"/>
    <property type="match status" value="1"/>
</dbReference>
<protein>
    <submittedName>
        <fullName evidence="4">Putative bacillithiol system oxidoreductase, YpdA family</fullName>
    </submittedName>
</protein>
<evidence type="ECO:0000256" key="3">
    <source>
        <dbReference type="ARBA" id="ARBA00023002"/>
    </source>
</evidence>
<keyword evidence="5" id="KW-1185">Reference proteome</keyword>
<dbReference type="InterPro" id="IPR050097">
    <property type="entry name" value="Ferredoxin-NADP_redctase_2"/>
</dbReference>
<evidence type="ECO:0000313" key="4">
    <source>
        <dbReference type="EMBL" id="SHL52515.1"/>
    </source>
</evidence>
<gene>
    <name evidence="4" type="ORF">SAMN02745189_00403</name>
</gene>
<keyword evidence="3" id="KW-0560">Oxidoreductase</keyword>
<dbReference type="PRINTS" id="PR00368">
    <property type="entry name" value="FADPNR"/>
</dbReference>
<keyword evidence="2" id="KW-0285">Flavoprotein</keyword>
<dbReference type="Gene3D" id="3.50.50.60">
    <property type="entry name" value="FAD/NAD(P)-binding domain"/>
    <property type="match status" value="2"/>
</dbReference>
<evidence type="ECO:0000313" key="5">
    <source>
        <dbReference type="Proteomes" id="UP000184206"/>
    </source>
</evidence>
<dbReference type="Proteomes" id="UP000184206">
    <property type="component" value="Unassembled WGS sequence"/>
</dbReference>
<comment type="cofactor">
    <cofactor evidence="1">
        <name>FAD</name>
        <dbReference type="ChEBI" id="CHEBI:57692"/>
    </cofactor>
</comment>
<dbReference type="InterPro" id="IPR023856">
    <property type="entry name" value="Bdr"/>
</dbReference>
<dbReference type="InterPro" id="IPR036188">
    <property type="entry name" value="FAD/NAD-bd_sf"/>
</dbReference>
<dbReference type="PRINTS" id="PR00469">
    <property type="entry name" value="PNDRDTASEII"/>
</dbReference>
<accession>A0A1M7BBV8</accession>
<reference evidence="4 5" key="1">
    <citation type="submission" date="2016-11" db="EMBL/GenBank/DDBJ databases">
        <authorList>
            <person name="Jaros S."/>
            <person name="Januszkiewicz K."/>
            <person name="Wedrychowicz H."/>
        </authorList>
    </citation>
    <scope>NUCLEOTIDE SEQUENCE [LARGE SCALE GENOMIC DNA]</scope>
    <source>
        <strain evidence="4 5">DSM 16010</strain>
    </source>
</reference>
<dbReference type="PANTHER" id="PTHR48105">
    <property type="entry name" value="THIOREDOXIN REDUCTASE 1-RELATED-RELATED"/>
    <property type="match status" value="1"/>
</dbReference>
<evidence type="ECO:0000256" key="2">
    <source>
        <dbReference type="ARBA" id="ARBA00022630"/>
    </source>
</evidence>
<dbReference type="AlphaFoldDB" id="A0A1M7BBV8"/>